<evidence type="ECO:0000313" key="3">
    <source>
        <dbReference type="Proteomes" id="UP001642464"/>
    </source>
</evidence>
<dbReference type="InterPro" id="IPR012664">
    <property type="entry name" value="CHP02452"/>
</dbReference>
<accession>A0ABP0PJN9</accession>
<protein>
    <submittedName>
        <fullName evidence="2">Nephrocystin-3</fullName>
    </submittedName>
</protein>
<reference evidence="2 3" key="1">
    <citation type="submission" date="2024-02" db="EMBL/GenBank/DDBJ databases">
        <authorList>
            <person name="Chen Y."/>
            <person name="Shah S."/>
            <person name="Dougan E. K."/>
            <person name="Thang M."/>
            <person name="Chan C."/>
        </authorList>
    </citation>
    <scope>NUCLEOTIDE SEQUENCE [LARGE SCALE GENOMIC DNA]</scope>
</reference>
<proteinExistence type="predicted"/>
<dbReference type="InterPro" id="IPR019261">
    <property type="entry name" value="PARG_cat_microbial"/>
</dbReference>
<evidence type="ECO:0000259" key="1">
    <source>
        <dbReference type="Pfam" id="PF10021"/>
    </source>
</evidence>
<organism evidence="2 3">
    <name type="scientific">Durusdinium trenchii</name>
    <dbReference type="NCBI Taxonomy" id="1381693"/>
    <lineage>
        <taxon>Eukaryota</taxon>
        <taxon>Sar</taxon>
        <taxon>Alveolata</taxon>
        <taxon>Dinophyceae</taxon>
        <taxon>Suessiales</taxon>
        <taxon>Symbiodiniaceae</taxon>
        <taxon>Durusdinium</taxon>
    </lineage>
</organism>
<dbReference type="PANTHER" id="PTHR35596:SF1">
    <property type="entry name" value="MICROBIAL-TYPE PARG CATALYTIC DOMAIN-CONTAINING PROTEIN"/>
    <property type="match status" value="1"/>
</dbReference>
<sequence>MAHRYVWSSELTRRLEQAAVTAKFAGRLADLVAENEALMKKGVVQLEHCEELPSLSTEEVILDDQHYSKRFETTQLGVCNVDTLTAALALGDASALNFANADFPGGGYLHGARAQEEDLCRLLPQLHPSLVAARTKGFYSIRSDACLVTRDVSAVRRPGSYELCPSLGTCTILTAAMPNGRPEAGSSAWHETVQVRVQSVLHAAALTGHRHLVLGAWGCGAFGNPPEAVAQHFREQLSLERFRGIWESVVFAIIDPKKDGNLRPFQDVLHSLS</sequence>
<gene>
    <name evidence="2" type="ORF">SCF082_LOCUS36463</name>
</gene>
<dbReference type="EMBL" id="CAXAMM010036002">
    <property type="protein sequence ID" value="CAK9075144.1"/>
    <property type="molecule type" value="Genomic_DNA"/>
</dbReference>
<comment type="caution">
    <text evidence="2">The sequence shown here is derived from an EMBL/GenBank/DDBJ whole genome shotgun (WGS) entry which is preliminary data.</text>
</comment>
<keyword evidence="3" id="KW-1185">Reference proteome</keyword>
<dbReference type="NCBIfam" id="TIGR02452">
    <property type="entry name" value="TIGR02452 family protein"/>
    <property type="match status" value="1"/>
</dbReference>
<dbReference type="PIRSF" id="PIRSF014899">
    <property type="entry name" value="UCP014899"/>
    <property type="match status" value="1"/>
</dbReference>
<dbReference type="PANTHER" id="PTHR35596">
    <property type="entry name" value="DUF2263 DOMAIN-CONTAINING PROTEIN"/>
    <property type="match status" value="1"/>
</dbReference>
<dbReference type="SUPFAM" id="SSF52949">
    <property type="entry name" value="Macro domain-like"/>
    <property type="match status" value="1"/>
</dbReference>
<dbReference type="InterPro" id="IPR043472">
    <property type="entry name" value="Macro_dom-like"/>
</dbReference>
<dbReference type="Proteomes" id="UP001642464">
    <property type="component" value="Unassembled WGS sequence"/>
</dbReference>
<evidence type="ECO:0000313" key="2">
    <source>
        <dbReference type="EMBL" id="CAK9075144.1"/>
    </source>
</evidence>
<dbReference type="Pfam" id="PF10021">
    <property type="entry name" value="PARG_cat_microb"/>
    <property type="match status" value="1"/>
</dbReference>
<name>A0ABP0PJN9_9DINO</name>
<feature type="domain" description="Microbial-type PARG catalytic" evidence="1">
    <location>
        <begin position="65"/>
        <end position="141"/>
    </location>
</feature>
<dbReference type="Gene3D" id="3.40.220.10">
    <property type="entry name" value="Leucine Aminopeptidase, subunit E, domain 1"/>
    <property type="match status" value="1"/>
</dbReference>